<dbReference type="EMBL" id="PYDT01000006">
    <property type="protein sequence ID" value="THU57433.1"/>
    <property type="molecule type" value="Genomic_DNA"/>
</dbReference>
<dbReference type="STRING" id="52838.A0A4S8J790"/>
<dbReference type="Proteomes" id="UP000317650">
    <property type="component" value="Chromosome 3"/>
</dbReference>
<name>A0A4S8J790_MUSBA</name>
<reference evidence="2 3" key="1">
    <citation type="journal article" date="2019" name="Nat. Plants">
        <title>Genome sequencing of Musa balbisiana reveals subgenome evolution and function divergence in polyploid bananas.</title>
        <authorList>
            <person name="Yao X."/>
        </authorList>
    </citation>
    <scope>NUCLEOTIDE SEQUENCE [LARGE SCALE GENOMIC DNA]</scope>
    <source>
        <strain evidence="3">cv. DH-PKW</strain>
        <tissue evidence="2">Leaves</tissue>
    </source>
</reference>
<dbReference type="AlphaFoldDB" id="A0A4S8J790"/>
<sequence length="179" mass="19119">MDVLGHYVVVPRRNRGIQSIGPLRSVPWRTLGSDHEPPRASLAIENPILRPGRSQPLVKHHSHPHLLKRVRSHQRPHAVRPTDLLVGHERDVDGPIGHKAGSLEAADGLEVLDPDALHVLRAAGVDVALGPEGGGEGRVDPLMGLGGDDVSVRVEEQGGEGRTASGPLEEEEGLAGDEF</sequence>
<organism evidence="2 3">
    <name type="scientific">Musa balbisiana</name>
    <name type="common">Banana</name>
    <dbReference type="NCBI Taxonomy" id="52838"/>
    <lineage>
        <taxon>Eukaryota</taxon>
        <taxon>Viridiplantae</taxon>
        <taxon>Streptophyta</taxon>
        <taxon>Embryophyta</taxon>
        <taxon>Tracheophyta</taxon>
        <taxon>Spermatophyta</taxon>
        <taxon>Magnoliopsida</taxon>
        <taxon>Liliopsida</taxon>
        <taxon>Zingiberales</taxon>
        <taxon>Musaceae</taxon>
        <taxon>Musa</taxon>
    </lineage>
</organism>
<protein>
    <submittedName>
        <fullName evidence="2">Uncharacterized protein</fullName>
    </submittedName>
</protein>
<evidence type="ECO:0000313" key="2">
    <source>
        <dbReference type="EMBL" id="THU57433.1"/>
    </source>
</evidence>
<feature type="region of interest" description="Disordered" evidence="1">
    <location>
        <begin position="155"/>
        <end position="179"/>
    </location>
</feature>
<evidence type="ECO:0000256" key="1">
    <source>
        <dbReference type="SAM" id="MobiDB-lite"/>
    </source>
</evidence>
<keyword evidence="3" id="KW-1185">Reference proteome</keyword>
<feature type="compositionally biased region" description="Acidic residues" evidence="1">
    <location>
        <begin position="168"/>
        <end position="179"/>
    </location>
</feature>
<gene>
    <name evidence="2" type="ORF">C4D60_Mb03t03480</name>
</gene>
<proteinExistence type="predicted"/>
<comment type="caution">
    <text evidence="2">The sequence shown here is derived from an EMBL/GenBank/DDBJ whole genome shotgun (WGS) entry which is preliminary data.</text>
</comment>
<evidence type="ECO:0000313" key="3">
    <source>
        <dbReference type="Proteomes" id="UP000317650"/>
    </source>
</evidence>
<accession>A0A4S8J790</accession>